<dbReference type="InterPro" id="IPR007569">
    <property type="entry name" value="DUF559"/>
</dbReference>
<name>A0A8J3Z999_9ACTN</name>
<keyword evidence="3" id="KW-1185">Reference proteome</keyword>
<dbReference type="EMBL" id="BOPG01000047">
    <property type="protein sequence ID" value="GIJ59477.1"/>
    <property type="molecule type" value="Genomic_DNA"/>
</dbReference>
<accession>A0A8J3Z999</accession>
<comment type="caution">
    <text evidence="2">The sequence shown here is derived from an EMBL/GenBank/DDBJ whole genome shotgun (WGS) entry which is preliminary data.</text>
</comment>
<proteinExistence type="predicted"/>
<gene>
    <name evidence="2" type="ORF">Vau01_069930</name>
</gene>
<organism evidence="2 3">
    <name type="scientific">Virgisporangium aurantiacum</name>
    <dbReference type="NCBI Taxonomy" id="175570"/>
    <lineage>
        <taxon>Bacteria</taxon>
        <taxon>Bacillati</taxon>
        <taxon>Actinomycetota</taxon>
        <taxon>Actinomycetes</taxon>
        <taxon>Micromonosporales</taxon>
        <taxon>Micromonosporaceae</taxon>
        <taxon>Virgisporangium</taxon>
    </lineage>
</organism>
<dbReference type="Proteomes" id="UP000612585">
    <property type="component" value="Unassembled WGS sequence"/>
</dbReference>
<dbReference type="Pfam" id="PF04480">
    <property type="entry name" value="DUF559"/>
    <property type="match status" value="1"/>
</dbReference>
<sequence>MSSRDNDVLGQLLLRQDNVISRRQALRLLGPGAVRHRLATGRWQVAHRGVYFAGSEPFVFANENQRQWVASLSAGGGRAAPLGGVTALTVLGLRGFTEHDIHVVLPERMRHRKPPIFAVVHRIAGLARERWTCFDDRARALIAAAHQQRLVDGDEVERIVAAMPRVRRRGLILEAARDAQGGVHSLPEAEFIRLCRDAGFPRPTCQVIRDDSAGRRRYLDAVFEGWRVHVEIDGGQHMDVRQWWADMKRQNDLWIPGGRVLRFPSWAVRHRPEEVADQLRAALVAAGWRP</sequence>
<reference evidence="2" key="1">
    <citation type="submission" date="2021-01" db="EMBL/GenBank/DDBJ databases">
        <title>Whole genome shotgun sequence of Virgisporangium aurantiacum NBRC 16421.</title>
        <authorList>
            <person name="Komaki H."/>
            <person name="Tamura T."/>
        </authorList>
    </citation>
    <scope>NUCLEOTIDE SEQUENCE</scope>
    <source>
        <strain evidence="2">NBRC 16421</strain>
    </source>
</reference>
<feature type="domain" description="DUF559" evidence="1">
    <location>
        <begin position="220"/>
        <end position="282"/>
    </location>
</feature>
<dbReference type="AlphaFoldDB" id="A0A8J3Z999"/>
<evidence type="ECO:0000259" key="1">
    <source>
        <dbReference type="Pfam" id="PF04480"/>
    </source>
</evidence>
<protein>
    <recommendedName>
        <fullName evidence="1">DUF559 domain-containing protein</fullName>
    </recommendedName>
</protein>
<evidence type="ECO:0000313" key="3">
    <source>
        <dbReference type="Proteomes" id="UP000612585"/>
    </source>
</evidence>
<evidence type="ECO:0000313" key="2">
    <source>
        <dbReference type="EMBL" id="GIJ59477.1"/>
    </source>
</evidence>
<dbReference type="RefSeq" id="WP_239152095.1">
    <property type="nucleotide sequence ID" value="NZ_BOPG01000047.1"/>
</dbReference>